<feature type="non-terminal residue" evidence="1">
    <location>
        <position position="1"/>
    </location>
</feature>
<evidence type="ECO:0000313" key="2">
    <source>
        <dbReference type="Proteomes" id="UP000005064"/>
    </source>
</evidence>
<feature type="non-terminal residue" evidence="1">
    <location>
        <position position="100"/>
    </location>
</feature>
<proteinExistence type="predicted"/>
<organism evidence="1 2">
    <name type="scientific">Rhodococcus pyridinivorans AK37</name>
    <dbReference type="NCBI Taxonomy" id="1114960"/>
    <lineage>
        <taxon>Bacteria</taxon>
        <taxon>Bacillati</taxon>
        <taxon>Actinomycetota</taxon>
        <taxon>Actinomycetes</taxon>
        <taxon>Mycobacteriales</taxon>
        <taxon>Nocardiaceae</taxon>
        <taxon>Rhodococcus</taxon>
    </lineage>
</organism>
<sequence length="100" mass="10230">AAAHHAVRGAARRGLTAAQRARARLAALDDFAAHGYVACTSGAGPDISGLDDFTELLGTDHPVQVRGYWGQAARRGEEAAELLAETGADALGGDLFVDGS</sequence>
<protein>
    <recommendedName>
        <fullName evidence="3">Amidohydrolase</fullName>
    </recommendedName>
</protein>
<comment type="caution">
    <text evidence="1">The sequence shown here is derived from an EMBL/GenBank/DDBJ whole genome shotgun (WGS) entry which is preliminary data.</text>
</comment>
<dbReference type="Proteomes" id="UP000005064">
    <property type="component" value="Unassembled WGS sequence"/>
</dbReference>
<evidence type="ECO:0000313" key="1">
    <source>
        <dbReference type="EMBL" id="EHK80283.1"/>
    </source>
</evidence>
<gene>
    <name evidence="1" type="ORF">AK37_25145</name>
</gene>
<reference evidence="1 2" key="1">
    <citation type="submission" date="2011-12" db="EMBL/GenBank/DDBJ databases">
        <authorList>
            <person name="Kriszt B."/>
            <person name="Tancsics A."/>
            <person name="Cserhati M."/>
            <person name="Toth A."/>
            <person name="Nagy I."/>
            <person name="Horvath B."/>
            <person name="Tamura T."/>
            <person name="Kukolya J."/>
            <person name="Szoboszlay S."/>
        </authorList>
    </citation>
    <scope>NUCLEOTIDE SEQUENCE [LARGE SCALE GENOMIC DNA]</scope>
    <source>
        <strain evidence="1 2">AK37</strain>
    </source>
</reference>
<dbReference type="AlphaFoldDB" id="H0JZ19"/>
<evidence type="ECO:0008006" key="3">
    <source>
        <dbReference type="Google" id="ProtNLM"/>
    </source>
</evidence>
<dbReference type="EMBL" id="AHBW01000090">
    <property type="protein sequence ID" value="EHK80283.1"/>
    <property type="molecule type" value="Genomic_DNA"/>
</dbReference>
<name>H0JZ19_9NOCA</name>
<accession>H0JZ19</accession>